<dbReference type="SUPFAM" id="SSF52374">
    <property type="entry name" value="Nucleotidylyl transferase"/>
    <property type="match status" value="1"/>
</dbReference>
<evidence type="ECO:0000313" key="5">
    <source>
        <dbReference type="Proteomes" id="UP000005753"/>
    </source>
</evidence>
<dbReference type="NCBIfam" id="TIGR00125">
    <property type="entry name" value="cyt_tran_rel"/>
    <property type="match status" value="1"/>
</dbReference>
<dbReference type="STRING" id="633697.EubceDRAFT1_0124"/>
<sequence length="145" mass="16739">MKEQLIGYTTGVFDMFHIGHLNILKNAKSRCDHLIVGVSTDELVKQYKNKKPIIPFEERIEIVKAIKYVDEVVPQISMDKRQAWENLHYNVLFHGSDWKGSAMYDKVIQDLEEVGVKVVFLPHTHGVSSTLLADVLYKQQAEEFH</sequence>
<reference evidence="4 5" key="1">
    <citation type="submission" date="2010-08" db="EMBL/GenBank/DDBJ databases">
        <authorList>
            <consortium name="US DOE Joint Genome Institute (JGI-PGF)"/>
            <person name="Lucas S."/>
            <person name="Copeland A."/>
            <person name="Lapidus A."/>
            <person name="Cheng J.-F."/>
            <person name="Bruce D."/>
            <person name="Goodwin L."/>
            <person name="Pitluck S."/>
            <person name="Land M.L."/>
            <person name="Hauser L."/>
            <person name="Chang Y.-J."/>
            <person name="Anderson I.J."/>
            <person name="Johnson E."/>
            <person name="Mulhopadhyay B."/>
            <person name="Kyrpides N."/>
            <person name="Woyke T.J."/>
        </authorList>
    </citation>
    <scope>NUCLEOTIDE SEQUENCE [LARGE SCALE GENOMIC DNA]</scope>
    <source>
        <strain evidence="4 5">6</strain>
    </source>
</reference>
<dbReference type="EMBL" id="CM001487">
    <property type="protein sequence ID" value="EIM55987.1"/>
    <property type="molecule type" value="Genomic_DNA"/>
</dbReference>
<keyword evidence="2" id="KW-0548">Nucleotidyltransferase</keyword>
<organism evidence="4 5">
    <name type="scientific">Eubacterium cellulosolvens (strain ATCC 43171 / JCM 9499 / 6)</name>
    <name type="common">Cillobacterium cellulosolvens</name>
    <dbReference type="NCBI Taxonomy" id="633697"/>
    <lineage>
        <taxon>Bacteria</taxon>
        <taxon>Bacillati</taxon>
        <taxon>Bacillota</taxon>
        <taxon>Clostridia</taxon>
        <taxon>Eubacteriales</taxon>
        <taxon>Eubacteriaceae</taxon>
        <taxon>Eubacterium</taxon>
    </lineage>
</organism>
<dbReference type="HOGENOM" id="CLU_034585_2_2_9"/>
<protein>
    <submittedName>
        <fullName evidence="4">Cytidyltransferase-related enzyme</fullName>
    </submittedName>
</protein>
<evidence type="ECO:0000313" key="4">
    <source>
        <dbReference type="EMBL" id="EIM55987.1"/>
    </source>
</evidence>
<dbReference type="AlphaFoldDB" id="I5AQB4"/>
<keyword evidence="5" id="KW-1185">Reference proteome</keyword>
<reference evidence="4 5" key="2">
    <citation type="submission" date="2012-02" db="EMBL/GenBank/DDBJ databases">
        <title>Improved High-Quality Draft sequence of Eubacterium cellulosolvens 6.</title>
        <authorList>
            <consortium name="US DOE Joint Genome Institute"/>
            <person name="Lucas S."/>
            <person name="Han J."/>
            <person name="Lapidus A."/>
            <person name="Cheng J.-F."/>
            <person name="Goodwin L."/>
            <person name="Pitluck S."/>
            <person name="Peters L."/>
            <person name="Mikhailova N."/>
            <person name="Gu W."/>
            <person name="Detter J.C."/>
            <person name="Han C."/>
            <person name="Tapia R."/>
            <person name="Land M."/>
            <person name="Hauser L."/>
            <person name="Kyrpides N."/>
            <person name="Ivanova N."/>
            <person name="Pagani I."/>
            <person name="Johnson E."/>
            <person name="Mukhopadhyay B."/>
            <person name="Anderson I."/>
            <person name="Woyke T."/>
        </authorList>
    </citation>
    <scope>NUCLEOTIDE SEQUENCE [LARGE SCALE GENOMIC DNA]</scope>
    <source>
        <strain evidence="4 5">6</strain>
    </source>
</reference>
<evidence type="ECO:0000256" key="1">
    <source>
        <dbReference type="ARBA" id="ARBA00022679"/>
    </source>
</evidence>
<feature type="domain" description="Cytidyltransferase-like" evidence="3">
    <location>
        <begin position="8"/>
        <end position="132"/>
    </location>
</feature>
<dbReference type="PANTHER" id="PTHR43793:SF1">
    <property type="entry name" value="FAD SYNTHASE"/>
    <property type="match status" value="1"/>
</dbReference>
<gene>
    <name evidence="4" type="ORF">EubceDRAFT1_0124</name>
</gene>
<evidence type="ECO:0000259" key="3">
    <source>
        <dbReference type="Pfam" id="PF01467"/>
    </source>
</evidence>
<name>I5AQB4_EUBC6</name>
<proteinExistence type="predicted"/>
<dbReference type="Proteomes" id="UP000005753">
    <property type="component" value="Chromosome"/>
</dbReference>
<accession>I5AQB4</accession>
<dbReference type="GO" id="GO:0016779">
    <property type="term" value="F:nucleotidyltransferase activity"/>
    <property type="evidence" value="ECO:0007669"/>
    <property type="project" value="UniProtKB-KW"/>
</dbReference>
<dbReference type="Gene3D" id="3.40.50.620">
    <property type="entry name" value="HUPs"/>
    <property type="match status" value="1"/>
</dbReference>
<dbReference type="InterPro" id="IPR004821">
    <property type="entry name" value="Cyt_trans-like"/>
</dbReference>
<dbReference type="InterPro" id="IPR050385">
    <property type="entry name" value="Archaeal_FAD_synthase"/>
</dbReference>
<dbReference type="InterPro" id="IPR014729">
    <property type="entry name" value="Rossmann-like_a/b/a_fold"/>
</dbReference>
<dbReference type="OrthoDB" id="9802794at2"/>
<dbReference type="eggNOG" id="COG0615">
    <property type="taxonomic scope" value="Bacteria"/>
</dbReference>
<dbReference type="PANTHER" id="PTHR43793">
    <property type="entry name" value="FAD SYNTHASE"/>
    <property type="match status" value="1"/>
</dbReference>
<dbReference type="Pfam" id="PF01467">
    <property type="entry name" value="CTP_transf_like"/>
    <property type="match status" value="1"/>
</dbReference>
<keyword evidence="1 4" id="KW-0808">Transferase</keyword>
<evidence type="ECO:0000256" key="2">
    <source>
        <dbReference type="ARBA" id="ARBA00022695"/>
    </source>
</evidence>